<dbReference type="Gene3D" id="3.40.50.10140">
    <property type="entry name" value="Toll/interleukin-1 receptor homology (TIR) domain"/>
    <property type="match status" value="1"/>
</dbReference>
<dbReference type="FunFam" id="3.40.50.10140:FF:000007">
    <property type="entry name" value="Disease resistance protein (TIR-NBS-LRR class)"/>
    <property type="match status" value="1"/>
</dbReference>
<dbReference type="PANTHER" id="PTHR11017:SF544">
    <property type="entry name" value="ADP-RIBOSYL CYCLASE_CYCLIC ADP-RIBOSE HYDROLASE"/>
    <property type="match status" value="1"/>
</dbReference>
<evidence type="ECO:0000313" key="5">
    <source>
        <dbReference type="Proteomes" id="UP001497516"/>
    </source>
</evidence>
<evidence type="ECO:0000259" key="3">
    <source>
        <dbReference type="PROSITE" id="PS50104"/>
    </source>
</evidence>
<feature type="region of interest" description="Disordered" evidence="2">
    <location>
        <begin position="266"/>
        <end position="287"/>
    </location>
</feature>
<dbReference type="InterPro" id="IPR044974">
    <property type="entry name" value="Disease_R_plants"/>
</dbReference>
<dbReference type="GO" id="GO:0007165">
    <property type="term" value="P:signal transduction"/>
    <property type="evidence" value="ECO:0007669"/>
    <property type="project" value="InterPro"/>
</dbReference>
<evidence type="ECO:0000256" key="2">
    <source>
        <dbReference type="SAM" id="MobiDB-lite"/>
    </source>
</evidence>
<feature type="compositionally biased region" description="Basic and acidic residues" evidence="2">
    <location>
        <begin position="272"/>
        <end position="287"/>
    </location>
</feature>
<dbReference type="AlphaFoldDB" id="A0AAV2D3P8"/>
<gene>
    <name evidence="4" type="ORF">LTRI10_LOCUS10073</name>
</gene>
<dbReference type="EMBL" id="OZ034814">
    <property type="protein sequence ID" value="CAL1363770.1"/>
    <property type="molecule type" value="Genomic_DNA"/>
</dbReference>
<reference evidence="4 5" key="1">
    <citation type="submission" date="2024-04" db="EMBL/GenBank/DDBJ databases">
        <authorList>
            <person name="Fracassetti M."/>
        </authorList>
    </citation>
    <scope>NUCLEOTIDE SEQUENCE [LARGE SCALE GENOMIC DNA]</scope>
</reference>
<proteinExistence type="predicted"/>
<keyword evidence="1" id="KW-0520">NAD</keyword>
<name>A0AAV2D3P8_9ROSI</name>
<dbReference type="Pfam" id="PF01582">
    <property type="entry name" value="TIR"/>
    <property type="match status" value="1"/>
</dbReference>
<evidence type="ECO:0000256" key="1">
    <source>
        <dbReference type="ARBA" id="ARBA00023027"/>
    </source>
</evidence>
<dbReference type="PANTHER" id="PTHR11017">
    <property type="entry name" value="LEUCINE-RICH REPEAT-CONTAINING PROTEIN"/>
    <property type="match status" value="1"/>
</dbReference>
<dbReference type="GO" id="GO:0006952">
    <property type="term" value="P:defense response"/>
    <property type="evidence" value="ECO:0007669"/>
    <property type="project" value="InterPro"/>
</dbReference>
<keyword evidence="5" id="KW-1185">Reference proteome</keyword>
<dbReference type="PROSITE" id="PS50104">
    <property type="entry name" value="TIR"/>
    <property type="match status" value="1"/>
</dbReference>
<feature type="domain" description="TIR" evidence="3">
    <location>
        <begin position="31"/>
        <end position="197"/>
    </location>
</feature>
<protein>
    <recommendedName>
        <fullName evidence="3">TIR domain-containing protein</fullName>
    </recommendedName>
</protein>
<dbReference type="Proteomes" id="UP001497516">
    <property type="component" value="Chromosome 10"/>
</dbReference>
<organism evidence="4 5">
    <name type="scientific">Linum trigynum</name>
    <dbReference type="NCBI Taxonomy" id="586398"/>
    <lineage>
        <taxon>Eukaryota</taxon>
        <taxon>Viridiplantae</taxon>
        <taxon>Streptophyta</taxon>
        <taxon>Embryophyta</taxon>
        <taxon>Tracheophyta</taxon>
        <taxon>Spermatophyta</taxon>
        <taxon>Magnoliopsida</taxon>
        <taxon>eudicotyledons</taxon>
        <taxon>Gunneridae</taxon>
        <taxon>Pentapetalae</taxon>
        <taxon>rosids</taxon>
        <taxon>fabids</taxon>
        <taxon>Malpighiales</taxon>
        <taxon>Linaceae</taxon>
        <taxon>Linum</taxon>
    </lineage>
</organism>
<dbReference type="InterPro" id="IPR000157">
    <property type="entry name" value="TIR_dom"/>
</dbReference>
<sequence>MAKDASSSLQQNLSIGLPPTTPPPPRPPLLSHYDVFLSFRGEDVRGKFVDHLYSRLRGLKINVFMDSKTMSRGDVIEKSILTAIERSRVFVVLFSSRYADSMWCLDELVKIMRCAKRKGHVAMPVFFHVSPDDVAGQTGVYEEAFVNHEKGGFKKKRVENWRKALVAVAGISGWCFGENESEATLVEEMSKTIQLKLNEITAEEEEAHTKITPIMATTTLKEKHLFSYQNLQDIAIVRICGLGGLESTKSAKLVYDNVLARRESQLPSTTNHKNDKTFRLKPTRSDQQDHPELKWTRKVWDNDGGDIITAVRTNHTAIGGYKKVLALVDDVEKLESLLRFAAVMGWLGSGSRIVLSTVDVSKKILKVIHIYMEGPTGGENGNWANNNNKYLDVACFMKEMVNGGDLMKRVDKCLANGGLPAEIDVKVRVERFDNVGMVENGKLEVAATASDNDDEEDGENGTLLDGEMWKKKKSSSEGKQPRVMQVSILVFAVVFIVSRVGPRSPVVA</sequence>
<dbReference type="SMART" id="SM00255">
    <property type="entry name" value="TIR"/>
    <property type="match status" value="1"/>
</dbReference>
<evidence type="ECO:0000313" key="4">
    <source>
        <dbReference type="EMBL" id="CAL1363770.1"/>
    </source>
</evidence>
<accession>A0AAV2D3P8</accession>
<feature type="region of interest" description="Disordered" evidence="2">
    <location>
        <begin position="448"/>
        <end position="476"/>
    </location>
</feature>
<dbReference type="InterPro" id="IPR035897">
    <property type="entry name" value="Toll_tir_struct_dom_sf"/>
</dbReference>
<dbReference type="SUPFAM" id="SSF52200">
    <property type="entry name" value="Toll/Interleukin receptor TIR domain"/>
    <property type="match status" value="1"/>
</dbReference>